<dbReference type="InterPro" id="IPR012675">
    <property type="entry name" value="Beta-grasp_dom_sf"/>
</dbReference>
<evidence type="ECO:0000256" key="4">
    <source>
        <dbReference type="ARBA" id="ARBA00022723"/>
    </source>
</evidence>
<dbReference type="GO" id="GO:0046872">
    <property type="term" value="F:metal ion binding"/>
    <property type="evidence" value="ECO:0007669"/>
    <property type="project" value="UniProtKB-KW"/>
</dbReference>
<dbReference type="InterPro" id="IPR006058">
    <property type="entry name" value="2Fe2S_fd_BS"/>
</dbReference>
<dbReference type="PANTHER" id="PTHR43112">
    <property type="entry name" value="FERREDOXIN"/>
    <property type="match status" value="1"/>
</dbReference>
<evidence type="ECO:0000256" key="6">
    <source>
        <dbReference type="ARBA" id="ARBA00023004"/>
    </source>
</evidence>
<dbReference type="GO" id="GO:0051537">
    <property type="term" value="F:2 iron, 2 sulfur cluster binding"/>
    <property type="evidence" value="ECO:0007669"/>
    <property type="project" value="UniProtKB-KW"/>
</dbReference>
<dbReference type="CDD" id="cd00207">
    <property type="entry name" value="fer2"/>
    <property type="match status" value="1"/>
</dbReference>
<evidence type="ECO:0000256" key="7">
    <source>
        <dbReference type="ARBA" id="ARBA00023014"/>
    </source>
</evidence>
<dbReference type="PANTHER" id="PTHR43112:SF3">
    <property type="entry name" value="FERREDOXIN-2, CHLOROPLASTIC"/>
    <property type="match status" value="1"/>
</dbReference>
<keyword evidence="11" id="KW-1185">Reference proteome</keyword>
<organism evidence="10 11">
    <name type="scientific">Natrinema salaciae</name>
    <dbReference type="NCBI Taxonomy" id="1186196"/>
    <lineage>
        <taxon>Archaea</taxon>
        <taxon>Methanobacteriati</taxon>
        <taxon>Methanobacteriota</taxon>
        <taxon>Stenosarchaea group</taxon>
        <taxon>Halobacteria</taxon>
        <taxon>Halobacteriales</taxon>
        <taxon>Natrialbaceae</taxon>
        <taxon>Natrinema</taxon>
    </lineage>
</organism>
<evidence type="ECO:0000256" key="2">
    <source>
        <dbReference type="ARBA" id="ARBA00022448"/>
    </source>
</evidence>
<reference evidence="11" key="1">
    <citation type="submission" date="2016-10" db="EMBL/GenBank/DDBJ databases">
        <authorList>
            <person name="Varghese N."/>
            <person name="Submissions S."/>
        </authorList>
    </citation>
    <scope>NUCLEOTIDE SEQUENCE [LARGE SCALE GENOMIC DNA]</scope>
    <source>
        <strain evidence="11">DSM 25055</strain>
    </source>
</reference>
<evidence type="ECO:0000256" key="8">
    <source>
        <dbReference type="ARBA" id="ARBA00034078"/>
    </source>
</evidence>
<dbReference type="AlphaFoldDB" id="A0A1H9I8U9"/>
<dbReference type="InterPro" id="IPR001041">
    <property type="entry name" value="2Fe-2S_ferredoxin-type"/>
</dbReference>
<dbReference type="RefSeq" id="WP_090617324.1">
    <property type="nucleotide sequence ID" value="NZ_FOFD01000003.1"/>
</dbReference>
<evidence type="ECO:0000259" key="9">
    <source>
        <dbReference type="PROSITE" id="PS51085"/>
    </source>
</evidence>
<keyword evidence="6" id="KW-0408">Iron</keyword>
<gene>
    <name evidence="10" type="ORF">SAMN04489841_2143</name>
</gene>
<keyword evidence="2" id="KW-0813">Transport</keyword>
<keyword evidence="4" id="KW-0479">Metal-binding</keyword>
<dbReference type="PROSITE" id="PS00197">
    <property type="entry name" value="2FE2S_FER_1"/>
    <property type="match status" value="1"/>
</dbReference>
<dbReference type="Gene3D" id="3.10.20.30">
    <property type="match status" value="1"/>
</dbReference>
<dbReference type="STRING" id="1186196.SAMN04489841_2143"/>
<keyword evidence="7" id="KW-0411">Iron-sulfur</keyword>
<dbReference type="Proteomes" id="UP000199114">
    <property type="component" value="Unassembled WGS sequence"/>
</dbReference>
<proteinExistence type="inferred from homology"/>
<dbReference type="InterPro" id="IPR036010">
    <property type="entry name" value="2Fe-2S_ferredoxin-like_sf"/>
</dbReference>
<comment type="cofactor">
    <cofactor evidence="8">
        <name>[2Fe-2S] cluster</name>
        <dbReference type="ChEBI" id="CHEBI:190135"/>
    </cofactor>
</comment>
<protein>
    <submittedName>
        <fullName evidence="10">Ferredoxin</fullName>
    </submittedName>
</protein>
<feature type="domain" description="2Fe-2S ferredoxin-type" evidence="9">
    <location>
        <begin position="4"/>
        <end position="124"/>
    </location>
</feature>
<evidence type="ECO:0000256" key="3">
    <source>
        <dbReference type="ARBA" id="ARBA00022714"/>
    </source>
</evidence>
<dbReference type="Pfam" id="PF00111">
    <property type="entry name" value="Fer2"/>
    <property type="match status" value="1"/>
</dbReference>
<evidence type="ECO:0000313" key="10">
    <source>
        <dbReference type="EMBL" id="SEQ70815.1"/>
    </source>
</evidence>
<dbReference type="OrthoDB" id="235534at2157"/>
<keyword evidence="5" id="KW-0249">Electron transport</keyword>
<comment type="similarity">
    <text evidence="1">Belongs to the 2Fe2S plant-type ferredoxin family.</text>
</comment>
<keyword evidence="3" id="KW-0001">2Fe-2S</keyword>
<evidence type="ECO:0000313" key="11">
    <source>
        <dbReference type="Proteomes" id="UP000199114"/>
    </source>
</evidence>
<sequence length="134" mass="14347">MTSHDVTLEWPDGRARTIAVREDETVIEAAERTDTALPYGCLTGACGTCTGRLLSADATEPMDGEADGAGSDGKRGAGAIAVDAAFAYRRRPRALKDRHRKDGYVLLCIASPRTDCRVAVGSSVHTELVENPWK</sequence>
<evidence type="ECO:0000256" key="5">
    <source>
        <dbReference type="ARBA" id="ARBA00022982"/>
    </source>
</evidence>
<dbReference type="PROSITE" id="PS51085">
    <property type="entry name" value="2FE2S_FER_2"/>
    <property type="match status" value="1"/>
</dbReference>
<evidence type="ECO:0000256" key="1">
    <source>
        <dbReference type="ARBA" id="ARBA00007874"/>
    </source>
</evidence>
<accession>A0A1H9I8U9</accession>
<name>A0A1H9I8U9_9EURY</name>
<dbReference type="EMBL" id="FOFD01000003">
    <property type="protein sequence ID" value="SEQ70815.1"/>
    <property type="molecule type" value="Genomic_DNA"/>
</dbReference>
<dbReference type="SUPFAM" id="SSF54292">
    <property type="entry name" value="2Fe-2S ferredoxin-like"/>
    <property type="match status" value="1"/>
</dbReference>